<evidence type="ECO:0000313" key="2">
    <source>
        <dbReference type="EMBL" id="GCB82389.1"/>
    </source>
</evidence>
<accession>A0A401QAH8</accession>
<dbReference type="Gene3D" id="2.170.130.20">
    <property type="entry name" value="LCCL-like domain"/>
    <property type="match status" value="1"/>
</dbReference>
<name>A0A401QAH8_SCYTO</name>
<proteinExistence type="predicted"/>
<organism evidence="2 3">
    <name type="scientific">Scyliorhinus torazame</name>
    <name type="common">Cloudy catshark</name>
    <name type="synonym">Catulus torazame</name>
    <dbReference type="NCBI Taxonomy" id="75743"/>
    <lineage>
        <taxon>Eukaryota</taxon>
        <taxon>Metazoa</taxon>
        <taxon>Chordata</taxon>
        <taxon>Craniata</taxon>
        <taxon>Vertebrata</taxon>
        <taxon>Chondrichthyes</taxon>
        <taxon>Elasmobranchii</taxon>
        <taxon>Galeomorphii</taxon>
        <taxon>Galeoidea</taxon>
        <taxon>Carcharhiniformes</taxon>
        <taxon>Scyliorhinidae</taxon>
        <taxon>Scyliorhinus</taxon>
    </lineage>
</organism>
<feature type="non-terminal residue" evidence="2">
    <location>
        <position position="1"/>
    </location>
</feature>
<feature type="domain" description="LCCL" evidence="1">
    <location>
        <begin position="1"/>
        <end position="41"/>
    </location>
</feature>
<dbReference type="PROSITE" id="PS50820">
    <property type="entry name" value="LCCL"/>
    <property type="match status" value="1"/>
</dbReference>
<reference evidence="2 3" key="1">
    <citation type="journal article" date="2018" name="Nat. Ecol. Evol.">
        <title>Shark genomes provide insights into elasmobranch evolution and the origin of vertebrates.</title>
        <authorList>
            <person name="Hara Y"/>
            <person name="Yamaguchi K"/>
            <person name="Onimaru K"/>
            <person name="Kadota M"/>
            <person name="Koyanagi M"/>
            <person name="Keeley SD"/>
            <person name="Tatsumi K"/>
            <person name="Tanaka K"/>
            <person name="Motone F"/>
            <person name="Kageyama Y"/>
            <person name="Nozu R"/>
            <person name="Adachi N"/>
            <person name="Nishimura O"/>
            <person name="Nakagawa R"/>
            <person name="Tanegashima C"/>
            <person name="Kiyatake I"/>
            <person name="Matsumoto R"/>
            <person name="Murakumo K"/>
            <person name="Nishida K"/>
            <person name="Terakita A"/>
            <person name="Kuratani S"/>
            <person name="Sato K"/>
            <person name="Hyodo S Kuraku.S."/>
        </authorList>
    </citation>
    <scope>NUCLEOTIDE SEQUENCE [LARGE SCALE GENOMIC DNA]</scope>
</reference>
<dbReference type="SUPFAM" id="SSF69848">
    <property type="entry name" value="LCCL domain"/>
    <property type="match status" value="1"/>
</dbReference>
<dbReference type="InterPro" id="IPR036609">
    <property type="entry name" value="LCCL_sf"/>
</dbReference>
<dbReference type="Pfam" id="PF03815">
    <property type="entry name" value="LCCL"/>
    <property type="match status" value="1"/>
</dbReference>
<protein>
    <recommendedName>
        <fullName evidence="1">LCCL domain-containing protein</fullName>
    </recommendedName>
</protein>
<comment type="caution">
    <text evidence="2">The sequence shown here is derived from an EMBL/GenBank/DDBJ whole genome shotgun (WGS) entry which is preliminary data.</text>
</comment>
<dbReference type="InterPro" id="IPR004043">
    <property type="entry name" value="LCCL"/>
</dbReference>
<dbReference type="Proteomes" id="UP000288216">
    <property type="component" value="Unassembled WGS sequence"/>
</dbReference>
<dbReference type="STRING" id="75743.A0A401QAH8"/>
<sequence length="80" mass="8477">GVIKTLGGVVRLQKLPGQENYQASSANGIRSLSLPRWMSSFSVSKVERQVLEVSGQPKATIVPTAGAYCLAGNPSILYVT</sequence>
<dbReference type="EMBL" id="BFAA01019434">
    <property type="protein sequence ID" value="GCB82389.1"/>
    <property type="molecule type" value="Genomic_DNA"/>
</dbReference>
<keyword evidence="3" id="KW-1185">Reference proteome</keyword>
<evidence type="ECO:0000259" key="1">
    <source>
        <dbReference type="PROSITE" id="PS50820"/>
    </source>
</evidence>
<evidence type="ECO:0000313" key="3">
    <source>
        <dbReference type="Proteomes" id="UP000288216"/>
    </source>
</evidence>
<dbReference type="AlphaFoldDB" id="A0A401QAH8"/>
<gene>
    <name evidence="2" type="ORF">scyTo_0021596</name>
</gene>